<comment type="caution">
    <text evidence="1">The sequence shown here is derived from an EMBL/GenBank/DDBJ whole genome shotgun (WGS) entry which is preliminary data.</text>
</comment>
<gene>
    <name evidence="1" type="ORF">GCM10010191_71100</name>
</gene>
<accession>A0ABN3JYP0</accession>
<protein>
    <recommendedName>
        <fullName evidence="3">DUF2690 domain-containing protein</fullName>
    </recommendedName>
</protein>
<dbReference type="EMBL" id="BAAARW010000027">
    <property type="protein sequence ID" value="GAA2444182.1"/>
    <property type="molecule type" value="Genomic_DNA"/>
</dbReference>
<keyword evidence="2" id="KW-1185">Reference proteome</keyword>
<organism evidence="1 2">
    <name type="scientific">Actinomadura vinacea</name>
    <dbReference type="NCBI Taxonomy" id="115336"/>
    <lineage>
        <taxon>Bacteria</taxon>
        <taxon>Bacillati</taxon>
        <taxon>Actinomycetota</taxon>
        <taxon>Actinomycetes</taxon>
        <taxon>Streptosporangiales</taxon>
        <taxon>Thermomonosporaceae</taxon>
        <taxon>Actinomadura</taxon>
    </lineage>
</organism>
<dbReference type="Proteomes" id="UP001501231">
    <property type="component" value="Unassembled WGS sequence"/>
</dbReference>
<name>A0ABN3JYP0_9ACTN</name>
<proteinExistence type="predicted"/>
<sequence length="175" mass="18979">MRDRLFGCLLIAAIMTLFFGGVIVLKGPDRWLTYQEGPEPRISELGSEPCGAVEHGCDTYRRSWVVTGELTTAFRLDGLFGSWLRWDGELDGLLHVAFHGTCSGARVHWGIRADARTVASGTLSTVPGNRATAHNPTIPGTAGTVTLTTTWGQKPPGCTSYTLNWDDPEVNTGLF</sequence>
<evidence type="ECO:0000313" key="1">
    <source>
        <dbReference type="EMBL" id="GAA2444182.1"/>
    </source>
</evidence>
<reference evidence="1 2" key="1">
    <citation type="journal article" date="2019" name="Int. J. Syst. Evol. Microbiol.">
        <title>The Global Catalogue of Microorganisms (GCM) 10K type strain sequencing project: providing services to taxonomists for standard genome sequencing and annotation.</title>
        <authorList>
            <consortium name="The Broad Institute Genomics Platform"/>
            <consortium name="The Broad Institute Genome Sequencing Center for Infectious Disease"/>
            <person name="Wu L."/>
            <person name="Ma J."/>
        </authorList>
    </citation>
    <scope>NUCLEOTIDE SEQUENCE [LARGE SCALE GENOMIC DNA]</scope>
    <source>
        <strain evidence="1 2">JCM 3325</strain>
    </source>
</reference>
<evidence type="ECO:0008006" key="3">
    <source>
        <dbReference type="Google" id="ProtNLM"/>
    </source>
</evidence>
<evidence type="ECO:0000313" key="2">
    <source>
        <dbReference type="Proteomes" id="UP001501231"/>
    </source>
</evidence>